<evidence type="ECO:0000313" key="9">
    <source>
        <dbReference type="Proteomes" id="UP000695000"/>
    </source>
</evidence>
<feature type="chain" id="PRO_5046963153" evidence="8">
    <location>
        <begin position="21"/>
        <end position="934"/>
    </location>
</feature>
<evidence type="ECO:0000256" key="2">
    <source>
        <dbReference type="ARBA" id="ARBA00022692"/>
    </source>
</evidence>
<dbReference type="Gene3D" id="3.40.50.2300">
    <property type="match status" value="1"/>
</dbReference>
<gene>
    <name evidence="10" type="primary">LOC108556699</name>
</gene>
<keyword evidence="5" id="KW-0675">Receptor</keyword>
<keyword evidence="9" id="KW-1185">Reference proteome</keyword>
<sequence>MTRFALLSAIVALHFAAVLSINFMGGNGNGISAHLTSAKPTKADSPGLHGTRAHDSNATWWRQDDSSEATSIDPPIPIVTNYSKFDLESREIENIRDVLLKVAEKDYDEDVAYTKSLDHPAGGSKVINRYERVSHGNYTLDLDDNSLSNQEVNNIMDNKSIEITLKSPNNSLNQELETNSSINLTTRNENIERNLKNFTISENKLISSENQELHNGNDTGLNLEENDDSKNILENLNLNGSSRISHQEFELQMDFGPILNNINESIVSIETTQSTGSTQSTKFKQPIVSKKNSQSTETTESIQLTDSTGPEGSTPSIEYKEFSESIQPKESIKLEQSIKHTESEGLNTETSSINIVKIYNLTQNSETVEIDLQNNTFLPLNSSINLDIIHENNSENPSNFQEMDDVENNLEIFNDNKSLIISDELGPIMKDNITVKLMDEELNNGTNLDYIINTNETFENDTGVDDGAQRIEINEELARNSGSSITAKNYVESRRIKINDSNSLSKNRSETNLLKVVGNLRATNDDSRSKNWKEKYVHSKETTIERPEISLERKNGNWKIFNNIPVRINNLNSDDSIEDEGIDHKSLEALNERSHELYFRDEILNDVEVAGMHYSESGVANNNGEGQLIKAASVFVPDYPRGNDDVDKKVVVVTGQYEGGAKVPQPFGESATTKRAMIKRSRPSMDQSSRGNENSGKEKTASTEAAPQTTDAAVKGSKERSSTSLGVKSSTVLFVGPQDDVRTTTAIQPTRDQLPTNSNYYLTTRKDATESTTSSDKFVATECPNCTWIAAVSNTTVAAVSSTSMTSESISEEQTETIENTTSYANTSISDDERTNSSLKVPEFPWPVKREAVVEGDIVLGGLMMVHEREDSVTCGPIMPQGGIQALEAMLYTLDMLNEGSDQLLPNVTLGAHILDDCDKDTYGLEMAVDFIKG</sequence>
<evidence type="ECO:0000256" key="4">
    <source>
        <dbReference type="ARBA" id="ARBA00023136"/>
    </source>
</evidence>
<dbReference type="PANTHER" id="PTHR24060">
    <property type="entry name" value="METABOTROPIC GLUTAMATE RECEPTOR"/>
    <property type="match status" value="1"/>
</dbReference>
<keyword evidence="6" id="KW-0325">Glycoprotein</keyword>
<dbReference type="InterPro" id="IPR028082">
    <property type="entry name" value="Peripla_BP_I"/>
</dbReference>
<reference evidence="10" key="1">
    <citation type="submission" date="2025-08" db="UniProtKB">
        <authorList>
            <consortium name="RefSeq"/>
        </authorList>
    </citation>
    <scope>IDENTIFICATION</scope>
    <source>
        <tissue evidence="10">Whole Larva</tissue>
    </source>
</reference>
<evidence type="ECO:0000256" key="7">
    <source>
        <dbReference type="SAM" id="MobiDB-lite"/>
    </source>
</evidence>
<organism evidence="9 10">
    <name type="scientific">Nicrophorus vespilloides</name>
    <name type="common">Boreal carrion beetle</name>
    <dbReference type="NCBI Taxonomy" id="110193"/>
    <lineage>
        <taxon>Eukaryota</taxon>
        <taxon>Metazoa</taxon>
        <taxon>Ecdysozoa</taxon>
        <taxon>Arthropoda</taxon>
        <taxon>Hexapoda</taxon>
        <taxon>Insecta</taxon>
        <taxon>Pterygota</taxon>
        <taxon>Neoptera</taxon>
        <taxon>Endopterygota</taxon>
        <taxon>Coleoptera</taxon>
        <taxon>Polyphaga</taxon>
        <taxon>Staphyliniformia</taxon>
        <taxon>Silphidae</taxon>
        <taxon>Nicrophorinae</taxon>
        <taxon>Nicrophorus</taxon>
    </lineage>
</organism>
<dbReference type="InterPro" id="IPR050726">
    <property type="entry name" value="mGluR"/>
</dbReference>
<comment type="subcellular location">
    <subcellularLocation>
        <location evidence="1">Membrane</location>
        <topology evidence="1">Multi-pass membrane protein</topology>
    </subcellularLocation>
</comment>
<feature type="compositionally biased region" description="Polar residues" evidence="7">
    <location>
        <begin position="702"/>
        <end position="711"/>
    </location>
</feature>
<evidence type="ECO:0000256" key="6">
    <source>
        <dbReference type="ARBA" id="ARBA00023180"/>
    </source>
</evidence>
<feature type="compositionally biased region" description="Polar residues" evidence="7">
    <location>
        <begin position="684"/>
        <end position="694"/>
    </location>
</feature>
<feature type="compositionally biased region" description="Low complexity" evidence="7">
    <location>
        <begin position="272"/>
        <end position="281"/>
    </location>
</feature>
<keyword evidence="2" id="KW-0812">Transmembrane</keyword>
<dbReference type="PRINTS" id="PR00248">
    <property type="entry name" value="GPCRMGR"/>
</dbReference>
<evidence type="ECO:0000256" key="3">
    <source>
        <dbReference type="ARBA" id="ARBA00022989"/>
    </source>
</evidence>
<evidence type="ECO:0000313" key="10">
    <source>
        <dbReference type="RefSeq" id="XP_017768397.1"/>
    </source>
</evidence>
<dbReference type="InterPro" id="IPR000337">
    <property type="entry name" value="GPCR_3"/>
</dbReference>
<keyword evidence="8" id="KW-0732">Signal</keyword>
<dbReference type="SUPFAM" id="SSF53822">
    <property type="entry name" value="Periplasmic binding protein-like I"/>
    <property type="match status" value="1"/>
</dbReference>
<dbReference type="Proteomes" id="UP000695000">
    <property type="component" value="Unplaced"/>
</dbReference>
<accession>A0ABM1M1E7</accession>
<dbReference type="GeneID" id="108556699"/>
<evidence type="ECO:0000256" key="5">
    <source>
        <dbReference type="ARBA" id="ARBA00023170"/>
    </source>
</evidence>
<feature type="signal peptide" evidence="8">
    <location>
        <begin position="1"/>
        <end position="20"/>
    </location>
</feature>
<evidence type="ECO:0000256" key="8">
    <source>
        <dbReference type="SAM" id="SignalP"/>
    </source>
</evidence>
<dbReference type="RefSeq" id="XP_017768397.1">
    <property type="nucleotide sequence ID" value="XM_017912908.1"/>
</dbReference>
<keyword evidence="3" id="KW-1133">Transmembrane helix</keyword>
<name>A0ABM1M1E7_NICVS</name>
<proteinExistence type="predicted"/>
<keyword evidence="4" id="KW-0472">Membrane</keyword>
<feature type="compositionally biased region" description="Polar residues" evidence="7">
    <location>
        <begin position="290"/>
        <end position="316"/>
    </location>
</feature>
<feature type="region of interest" description="Disordered" evidence="7">
    <location>
        <begin position="807"/>
        <end position="837"/>
    </location>
</feature>
<feature type="region of interest" description="Disordered" evidence="7">
    <location>
        <begin position="660"/>
        <end position="726"/>
    </location>
</feature>
<evidence type="ECO:0000256" key="1">
    <source>
        <dbReference type="ARBA" id="ARBA00004141"/>
    </source>
</evidence>
<protein>
    <submittedName>
        <fullName evidence="10">Uncharacterized protein DDB_G0286591-like</fullName>
    </submittedName>
</protein>
<feature type="region of interest" description="Disordered" evidence="7">
    <location>
        <begin position="272"/>
        <end position="316"/>
    </location>
</feature>